<accession>A0A1G1ZMF0</accession>
<dbReference type="EMBL" id="MHJJ01000007">
    <property type="protein sequence ID" value="OGY65731.1"/>
    <property type="molecule type" value="Genomic_DNA"/>
</dbReference>
<sequence length="239" mass="26767">MLDALTPAKTTIDFSSLPPLIREWLASNRLTYAIMAINRRLGFVNERQSILPSIIYDLATMEIRPQDFTRELSARLDISFSAAKIIAREIEEKILNPVETTLKNELGIDAKLIYLGEEQASKRPVAATKEKGWAATAPALKIEKTPEIKTPEISKPTAMPFPEIKSQPPKPASETPFILHEEPTTAKLTEEKQIPRPSFVFRAPAAAKPPSEKPVEVKLETAKQNKGRVVHYSNFRTKL</sequence>
<name>A0A1G1ZMF0_9BACT</name>
<feature type="region of interest" description="Disordered" evidence="1">
    <location>
        <begin position="152"/>
        <end position="177"/>
    </location>
</feature>
<evidence type="ECO:0000313" key="2">
    <source>
        <dbReference type="EMBL" id="OGY65731.1"/>
    </source>
</evidence>
<proteinExistence type="predicted"/>
<evidence type="ECO:0000313" key="3">
    <source>
        <dbReference type="Proteomes" id="UP000177942"/>
    </source>
</evidence>
<protein>
    <submittedName>
        <fullName evidence="2">Uncharacterized protein</fullName>
    </submittedName>
</protein>
<evidence type="ECO:0000256" key="1">
    <source>
        <dbReference type="SAM" id="MobiDB-lite"/>
    </source>
</evidence>
<comment type="caution">
    <text evidence="2">The sequence shown here is derived from an EMBL/GenBank/DDBJ whole genome shotgun (WGS) entry which is preliminary data.</text>
</comment>
<gene>
    <name evidence="2" type="ORF">A3A16_03915</name>
</gene>
<dbReference type="STRING" id="1798407.A3A16_03915"/>
<organism evidence="2 3">
    <name type="scientific">Candidatus Harrisonbacteria bacterium RIFCSPLOWO2_01_FULL_44_18</name>
    <dbReference type="NCBI Taxonomy" id="1798407"/>
    <lineage>
        <taxon>Bacteria</taxon>
        <taxon>Candidatus Harrisoniibacteriota</taxon>
    </lineage>
</organism>
<dbReference type="Proteomes" id="UP000177942">
    <property type="component" value="Unassembled WGS sequence"/>
</dbReference>
<dbReference type="AlphaFoldDB" id="A0A1G1ZMF0"/>
<reference evidence="2 3" key="1">
    <citation type="journal article" date="2016" name="Nat. Commun.">
        <title>Thousands of microbial genomes shed light on interconnected biogeochemical processes in an aquifer system.</title>
        <authorList>
            <person name="Anantharaman K."/>
            <person name="Brown C.T."/>
            <person name="Hug L.A."/>
            <person name="Sharon I."/>
            <person name="Castelle C.J."/>
            <person name="Probst A.J."/>
            <person name="Thomas B.C."/>
            <person name="Singh A."/>
            <person name="Wilkins M.J."/>
            <person name="Karaoz U."/>
            <person name="Brodie E.L."/>
            <person name="Williams K.H."/>
            <person name="Hubbard S.S."/>
            <person name="Banfield J.F."/>
        </authorList>
    </citation>
    <scope>NUCLEOTIDE SEQUENCE [LARGE SCALE GENOMIC DNA]</scope>
</reference>